<dbReference type="InterPro" id="IPR004919">
    <property type="entry name" value="GmrSD_N"/>
</dbReference>
<dbReference type="Pfam" id="PF07510">
    <property type="entry name" value="GmrSD_C"/>
    <property type="match status" value="1"/>
</dbReference>
<evidence type="ECO:0000313" key="4">
    <source>
        <dbReference type="Proteomes" id="UP000630887"/>
    </source>
</evidence>
<accession>A0A8J3PAJ0</accession>
<dbReference type="EMBL" id="BONI01000040">
    <property type="protein sequence ID" value="GIG07886.1"/>
    <property type="molecule type" value="Genomic_DNA"/>
</dbReference>
<dbReference type="InterPro" id="IPR036217">
    <property type="entry name" value="MethylDNA_cys_MeTrfase_DNAb"/>
</dbReference>
<dbReference type="Pfam" id="PF03235">
    <property type="entry name" value="GmrSD_N"/>
    <property type="match status" value="1"/>
</dbReference>
<reference evidence="3 4" key="1">
    <citation type="submission" date="2021-01" db="EMBL/GenBank/DDBJ databases">
        <title>Whole genome shotgun sequence of Catellatospora coxensis NBRC 107359.</title>
        <authorList>
            <person name="Komaki H."/>
            <person name="Tamura T."/>
        </authorList>
    </citation>
    <scope>NUCLEOTIDE SEQUENCE [LARGE SCALE GENOMIC DNA]</scope>
    <source>
        <strain evidence="3 4">NBRC 107359</strain>
    </source>
</reference>
<gene>
    <name evidence="3" type="ORF">Cco03nite_45860</name>
</gene>
<dbReference type="Gene3D" id="1.10.10.10">
    <property type="entry name" value="Winged helix-like DNA-binding domain superfamily/Winged helix DNA-binding domain"/>
    <property type="match status" value="1"/>
</dbReference>
<dbReference type="AlphaFoldDB" id="A0A8J3PAJ0"/>
<dbReference type="PANTHER" id="PTHR35149:SF2">
    <property type="entry name" value="DUF262 DOMAIN-CONTAINING PROTEIN"/>
    <property type="match status" value="1"/>
</dbReference>
<name>A0A8J3PAJ0_9ACTN</name>
<dbReference type="InterPro" id="IPR011089">
    <property type="entry name" value="GmrSD_C"/>
</dbReference>
<proteinExistence type="predicted"/>
<evidence type="ECO:0000259" key="1">
    <source>
        <dbReference type="Pfam" id="PF03235"/>
    </source>
</evidence>
<dbReference type="SUPFAM" id="SSF46767">
    <property type="entry name" value="Methylated DNA-protein cysteine methyltransferase, C-terminal domain"/>
    <property type="match status" value="1"/>
</dbReference>
<feature type="domain" description="GmrSD restriction endonucleases N-terminal" evidence="1">
    <location>
        <begin position="8"/>
        <end position="223"/>
    </location>
</feature>
<evidence type="ECO:0000259" key="2">
    <source>
        <dbReference type="Pfam" id="PF07510"/>
    </source>
</evidence>
<sequence>MKAGETTLKGLLQGERQYLVPLYQRRYSWKRRHLEQLWNDLLSLVDADLPVTHFLGSVVLAPNPANTPAGVQSWLVVDGQQRLTSLSILLCAIRDHVRDTDPEAATRIDDLYLLNKWAKGLSKYTLLPTQADREAWISLVERKADAGGDDAIGVAYRYFLGALAAGDDGQPFDLERLEQAIVARLSIVEIAAHADDNVYRIFESLNHTGRRLTQADLLRNYLFMRLPTRDEHVYQHQWVPLQELLNDDELTQLVWLDLVLRGDDRATQESTYQAQQQRLMNVADEAGIEAWVEELHRRARLYARILRPELEKDLVLRHALDRLKRWGAAVVEPIALLVMLAHEHGRLTVAEAAASLRVVESYLVRRMIAGIPTNNTNRLLMSIVKELGDTAPTAAEITRLLSGPRRRFPADQLIREAVLANPFYWNGRGPQRTYVLRCIEEAYEHDEPLDFAKSKLTIEHVLPQSATPEWLEMLAADAPGESPEELHGSLVHTLGNLSLTAYNGKLANDSFGVKKKILADSGLAMNRAIADADQWARTEIHQRGREMADKIVQIWPGPDHSAVAEQVKPQWALMTSVLASIPAGRWTSYSDVAAVIGSHQVPVGTRLATVAVPNAHRVLKLNGAVSAEFRWPDPQRTDDPRAVLESEGVVFDAQGRAAKTQRMTAADLAKAIGIGLDNDNDSDADPSDNTE</sequence>
<dbReference type="InterPro" id="IPR036388">
    <property type="entry name" value="WH-like_DNA-bd_sf"/>
</dbReference>
<comment type="caution">
    <text evidence="3">The sequence shown here is derived from an EMBL/GenBank/DDBJ whole genome shotgun (WGS) entry which is preliminary data.</text>
</comment>
<organism evidence="3 4">
    <name type="scientific">Catellatospora coxensis</name>
    <dbReference type="NCBI Taxonomy" id="310354"/>
    <lineage>
        <taxon>Bacteria</taxon>
        <taxon>Bacillati</taxon>
        <taxon>Actinomycetota</taxon>
        <taxon>Actinomycetes</taxon>
        <taxon>Micromonosporales</taxon>
        <taxon>Micromonosporaceae</taxon>
        <taxon>Catellatospora</taxon>
    </lineage>
</organism>
<evidence type="ECO:0000313" key="3">
    <source>
        <dbReference type="EMBL" id="GIG07886.1"/>
    </source>
</evidence>
<keyword evidence="4" id="KW-1185">Reference proteome</keyword>
<evidence type="ECO:0008006" key="5">
    <source>
        <dbReference type="Google" id="ProtNLM"/>
    </source>
</evidence>
<dbReference type="Proteomes" id="UP000630887">
    <property type="component" value="Unassembled WGS sequence"/>
</dbReference>
<feature type="domain" description="GmrSD restriction endonucleases C-terminal" evidence="2">
    <location>
        <begin position="410"/>
        <end position="549"/>
    </location>
</feature>
<dbReference type="PANTHER" id="PTHR35149">
    <property type="entry name" value="SLL5132 PROTEIN"/>
    <property type="match status" value="1"/>
</dbReference>
<protein>
    <recommendedName>
        <fullName evidence="5">6-O-methylguanine DNA methyltransferase-like protein</fullName>
    </recommendedName>
</protein>
<dbReference type="RefSeq" id="WP_203694222.1">
    <property type="nucleotide sequence ID" value="NZ_BAAALC010000026.1"/>
</dbReference>